<comment type="caution">
    <text evidence="1">The sequence shown here is derived from an EMBL/GenBank/DDBJ whole genome shotgun (WGS) entry which is preliminary data.</text>
</comment>
<dbReference type="Proteomes" id="UP001177260">
    <property type="component" value="Unassembled WGS sequence"/>
</dbReference>
<sequence>MYEQDGVIRIVNNSSESLLIAKADAQPGKFHEPGDKEKEITPRDLNDKEIKSKGEFTVYFCGRDYEPTDTAGSLDLVDLEDERIATLVWKVPFWSSTNTFRVQNIRPGYNVSASGYRTSGAGIGTALVTVSKG</sequence>
<protein>
    <submittedName>
        <fullName evidence="1">Uncharacterized protein</fullName>
    </submittedName>
</protein>
<proteinExistence type="predicted"/>
<gene>
    <name evidence="1" type="ORF">N8T08_008383</name>
</gene>
<name>A0ACC3AWM8_9EURO</name>
<dbReference type="EMBL" id="JAOPJF010000058">
    <property type="protein sequence ID" value="KAK1141870.1"/>
    <property type="molecule type" value="Genomic_DNA"/>
</dbReference>
<organism evidence="1 2">
    <name type="scientific">Aspergillus melleus</name>
    <dbReference type="NCBI Taxonomy" id="138277"/>
    <lineage>
        <taxon>Eukaryota</taxon>
        <taxon>Fungi</taxon>
        <taxon>Dikarya</taxon>
        <taxon>Ascomycota</taxon>
        <taxon>Pezizomycotina</taxon>
        <taxon>Eurotiomycetes</taxon>
        <taxon>Eurotiomycetidae</taxon>
        <taxon>Eurotiales</taxon>
        <taxon>Aspergillaceae</taxon>
        <taxon>Aspergillus</taxon>
        <taxon>Aspergillus subgen. Circumdati</taxon>
    </lineage>
</organism>
<reference evidence="1 2" key="1">
    <citation type="journal article" date="2023" name="ACS Omega">
        <title>Identification of the Neoaspergillic Acid Biosynthesis Gene Cluster by Establishing an In Vitro CRISPR-Ribonucleoprotein Genetic System in Aspergillus melleus.</title>
        <authorList>
            <person name="Yuan B."/>
            <person name="Grau M.F."/>
            <person name="Murata R.M."/>
            <person name="Torok T."/>
            <person name="Venkateswaran K."/>
            <person name="Stajich J.E."/>
            <person name="Wang C.C.C."/>
        </authorList>
    </citation>
    <scope>NUCLEOTIDE SEQUENCE [LARGE SCALE GENOMIC DNA]</scope>
    <source>
        <strain evidence="1 2">IMV 1140</strain>
    </source>
</reference>
<keyword evidence="2" id="KW-1185">Reference proteome</keyword>
<accession>A0ACC3AWM8</accession>
<evidence type="ECO:0000313" key="2">
    <source>
        <dbReference type="Proteomes" id="UP001177260"/>
    </source>
</evidence>
<evidence type="ECO:0000313" key="1">
    <source>
        <dbReference type="EMBL" id="KAK1141870.1"/>
    </source>
</evidence>